<dbReference type="Gene3D" id="1.10.10.10">
    <property type="entry name" value="Winged helix-like DNA-binding domain superfamily/Winged helix DNA-binding domain"/>
    <property type="match status" value="1"/>
</dbReference>
<protein>
    <submittedName>
        <fullName evidence="5">GntR family transcriptional regulator</fullName>
    </submittedName>
</protein>
<dbReference type="InterPro" id="IPR000524">
    <property type="entry name" value="Tscrpt_reg_HTH_GntR"/>
</dbReference>
<keyword evidence="1" id="KW-0805">Transcription regulation</keyword>
<dbReference type="Proteomes" id="UP000270626">
    <property type="component" value="Unassembled WGS sequence"/>
</dbReference>
<dbReference type="PANTHER" id="PTHR43537:SF53">
    <property type="entry name" value="HTH-TYPE TRANSCRIPTIONAL REPRESSOR NANR"/>
    <property type="match status" value="1"/>
</dbReference>
<reference evidence="5 6" key="1">
    <citation type="submission" date="2018-10" db="EMBL/GenBank/DDBJ databases">
        <title>Genomic Encyclopedia of Type Strains, Phase IV (KMG-IV): sequencing the most valuable type-strain genomes for metagenomic binning, comparative biology and taxonomic classification.</title>
        <authorList>
            <person name="Goeker M."/>
        </authorList>
    </citation>
    <scope>NUCLEOTIDE SEQUENCE [LARGE SCALE GENOMIC DNA]</scope>
    <source>
        <strain evidence="5 6">DSM 23841</strain>
    </source>
</reference>
<evidence type="ECO:0000256" key="2">
    <source>
        <dbReference type="ARBA" id="ARBA00023125"/>
    </source>
</evidence>
<dbReference type="PROSITE" id="PS50949">
    <property type="entry name" value="HTH_GNTR"/>
    <property type="match status" value="1"/>
</dbReference>
<dbReference type="SMART" id="SM00345">
    <property type="entry name" value="HTH_GNTR"/>
    <property type="match status" value="1"/>
</dbReference>
<dbReference type="RefSeq" id="WP_121458358.1">
    <property type="nucleotide sequence ID" value="NZ_RBXP01000015.1"/>
</dbReference>
<dbReference type="SUPFAM" id="SSF48008">
    <property type="entry name" value="GntR ligand-binding domain-like"/>
    <property type="match status" value="1"/>
</dbReference>
<name>A0A495WA99_9RHOO</name>
<keyword evidence="3" id="KW-0804">Transcription</keyword>
<dbReference type="OrthoDB" id="5243844at2"/>
<dbReference type="InterPro" id="IPR036388">
    <property type="entry name" value="WH-like_DNA-bd_sf"/>
</dbReference>
<dbReference type="InterPro" id="IPR008920">
    <property type="entry name" value="TF_FadR/GntR_C"/>
</dbReference>
<feature type="domain" description="HTH gntR-type" evidence="4">
    <location>
        <begin position="8"/>
        <end position="75"/>
    </location>
</feature>
<accession>A0A495WA99</accession>
<dbReference type="InterPro" id="IPR036390">
    <property type="entry name" value="WH_DNA-bd_sf"/>
</dbReference>
<evidence type="ECO:0000313" key="5">
    <source>
        <dbReference type="EMBL" id="RKT58087.1"/>
    </source>
</evidence>
<dbReference type="AlphaFoldDB" id="A0A495WA99"/>
<dbReference type="SMART" id="SM00895">
    <property type="entry name" value="FCD"/>
    <property type="match status" value="1"/>
</dbReference>
<dbReference type="SUPFAM" id="SSF46785">
    <property type="entry name" value="Winged helix' DNA-binding domain"/>
    <property type="match status" value="1"/>
</dbReference>
<dbReference type="InterPro" id="IPR011711">
    <property type="entry name" value="GntR_C"/>
</dbReference>
<dbReference type="CDD" id="cd07377">
    <property type="entry name" value="WHTH_GntR"/>
    <property type="match status" value="1"/>
</dbReference>
<dbReference type="Gene3D" id="1.20.120.530">
    <property type="entry name" value="GntR ligand-binding domain-like"/>
    <property type="match status" value="1"/>
</dbReference>
<keyword evidence="2" id="KW-0238">DNA-binding</keyword>
<evidence type="ECO:0000256" key="1">
    <source>
        <dbReference type="ARBA" id="ARBA00023015"/>
    </source>
</evidence>
<sequence>MKETSLTPERDETIYSHLHAAICDSRLLPGTRLPEDTLAETFGASRTIIRKVLQRLAYDGLIEIRPNRGALIAEPSVPEARDIFATRRILECGALAEMAGKVSAADLAALKAINAAEDEAQLKGDRAAAIRLSGEFHVRLVDLAGNAVLSELVARLIARSSLIIATYGSPISVTCRHSEHEQIIDLIARGAFTEAAQWMGEHLTTIERSLRWEQETPDLQAVLREFIDGSAAGRGK</sequence>
<proteinExistence type="predicted"/>
<keyword evidence="6" id="KW-1185">Reference proteome</keyword>
<dbReference type="GO" id="GO:0003700">
    <property type="term" value="F:DNA-binding transcription factor activity"/>
    <property type="evidence" value="ECO:0007669"/>
    <property type="project" value="InterPro"/>
</dbReference>
<dbReference type="GO" id="GO:0003677">
    <property type="term" value="F:DNA binding"/>
    <property type="evidence" value="ECO:0007669"/>
    <property type="project" value="UniProtKB-KW"/>
</dbReference>
<gene>
    <name evidence="5" type="ORF">DFR40_2029</name>
</gene>
<organism evidence="5 6">
    <name type="scientific">Azonexus fungiphilus</name>
    <dbReference type="NCBI Taxonomy" id="146940"/>
    <lineage>
        <taxon>Bacteria</taxon>
        <taxon>Pseudomonadati</taxon>
        <taxon>Pseudomonadota</taxon>
        <taxon>Betaproteobacteria</taxon>
        <taxon>Rhodocyclales</taxon>
        <taxon>Azonexaceae</taxon>
        <taxon>Azonexus</taxon>
    </lineage>
</organism>
<dbReference type="PANTHER" id="PTHR43537">
    <property type="entry name" value="TRANSCRIPTIONAL REGULATOR, GNTR FAMILY"/>
    <property type="match status" value="1"/>
</dbReference>
<evidence type="ECO:0000256" key="3">
    <source>
        <dbReference type="ARBA" id="ARBA00023163"/>
    </source>
</evidence>
<evidence type="ECO:0000259" key="4">
    <source>
        <dbReference type="PROSITE" id="PS50949"/>
    </source>
</evidence>
<dbReference type="Pfam" id="PF00392">
    <property type="entry name" value="GntR"/>
    <property type="match status" value="1"/>
</dbReference>
<dbReference type="EMBL" id="RBXP01000015">
    <property type="protein sequence ID" value="RKT58087.1"/>
    <property type="molecule type" value="Genomic_DNA"/>
</dbReference>
<comment type="caution">
    <text evidence="5">The sequence shown here is derived from an EMBL/GenBank/DDBJ whole genome shotgun (WGS) entry which is preliminary data.</text>
</comment>
<dbReference type="Pfam" id="PF07729">
    <property type="entry name" value="FCD"/>
    <property type="match status" value="1"/>
</dbReference>
<evidence type="ECO:0000313" key="6">
    <source>
        <dbReference type="Proteomes" id="UP000270626"/>
    </source>
</evidence>